<dbReference type="FunFam" id="1.25.40.10:FF:000073">
    <property type="entry name" value="Pentatricopeptide repeat-containing protein chloroplastic"/>
    <property type="match status" value="1"/>
</dbReference>
<evidence type="ECO:0000256" key="2">
    <source>
        <dbReference type="PROSITE-ProRule" id="PRU00708"/>
    </source>
</evidence>
<dbReference type="InterPro" id="IPR046960">
    <property type="entry name" value="PPR_At4g14850-like_plant"/>
</dbReference>
<name>A0A200QVE9_MACCD</name>
<dbReference type="PANTHER" id="PTHR47926:SF412">
    <property type="entry name" value="PENTATRICOPEPTIDE REPEAT-CONTAINING PROTEIN"/>
    <property type="match status" value="1"/>
</dbReference>
<feature type="repeat" description="PPR" evidence="2">
    <location>
        <begin position="106"/>
        <end position="140"/>
    </location>
</feature>
<dbReference type="FunFam" id="1.25.40.10:FF:000344">
    <property type="entry name" value="Pentatricopeptide repeat-containing protein"/>
    <property type="match status" value="1"/>
</dbReference>
<feature type="repeat" description="PPR" evidence="2">
    <location>
        <begin position="308"/>
        <end position="342"/>
    </location>
</feature>
<organism evidence="3 4">
    <name type="scientific">Macleaya cordata</name>
    <name type="common">Five-seeded plume-poppy</name>
    <name type="synonym">Bocconia cordata</name>
    <dbReference type="NCBI Taxonomy" id="56857"/>
    <lineage>
        <taxon>Eukaryota</taxon>
        <taxon>Viridiplantae</taxon>
        <taxon>Streptophyta</taxon>
        <taxon>Embryophyta</taxon>
        <taxon>Tracheophyta</taxon>
        <taxon>Spermatophyta</taxon>
        <taxon>Magnoliopsida</taxon>
        <taxon>Ranunculales</taxon>
        <taxon>Papaveraceae</taxon>
        <taxon>Papaveroideae</taxon>
        <taxon>Macleaya</taxon>
    </lineage>
</organism>
<dbReference type="GO" id="GO:0009451">
    <property type="term" value="P:RNA modification"/>
    <property type="evidence" value="ECO:0007669"/>
    <property type="project" value="InterPro"/>
</dbReference>
<evidence type="ECO:0000313" key="3">
    <source>
        <dbReference type="EMBL" id="OVA14448.1"/>
    </source>
</evidence>
<keyword evidence="4" id="KW-1185">Reference proteome</keyword>
<keyword evidence="1" id="KW-0677">Repeat</keyword>
<dbReference type="OrthoDB" id="185373at2759"/>
<reference evidence="3 4" key="1">
    <citation type="journal article" date="2017" name="Mol. Plant">
        <title>The Genome of Medicinal Plant Macleaya cordata Provides New Insights into Benzylisoquinoline Alkaloids Metabolism.</title>
        <authorList>
            <person name="Liu X."/>
            <person name="Liu Y."/>
            <person name="Huang P."/>
            <person name="Ma Y."/>
            <person name="Qing Z."/>
            <person name="Tang Q."/>
            <person name="Cao H."/>
            <person name="Cheng P."/>
            <person name="Zheng Y."/>
            <person name="Yuan Z."/>
            <person name="Zhou Y."/>
            <person name="Liu J."/>
            <person name="Tang Z."/>
            <person name="Zhuo Y."/>
            <person name="Zhang Y."/>
            <person name="Yu L."/>
            <person name="Huang J."/>
            <person name="Yang P."/>
            <person name="Peng Q."/>
            <person name="Zhang J."/>
            <person name="Jiang W."/>
            <person name="Zhang Z."/>
            <person name="Lin K."/>
            <person name="Ro D.K."/>
            <person name="Chen X."/>
            <person name="Xiong X."/>
            <person name="Shang Y."/>
            <person name="Huang S."/>
            <person name="Zeng J."/>
        </authorList>
    </citation>
    <scope>NUCLEOTIDE SEQUENCE [LARGE SCALE GENOMIC DNA]</scope>
    <source>
        <strain evidence="4">cv. BLH2017</strain>
        <tissue evidence="3">Root</tissue>
    </source>
</reference>
<dbReference type="NCBIfam" id="TIGR00756">
    <property type="entry name" value="PPR"/>
    <property type="match status" value="3"/>
</dbReference>
<dbReference type="Pfam" id="PF20431">
    <property type="entry name" value="E_motif"/>
    <property type="match status" value="1"/>
</dbReference>
<dbReference type="AlphaFoldDB" id="A0A200QVE9"/>
<protein>
    <submittedName>
        <fullName evidence="3">Pentatricopeptide repeat</fullName>
    </submittedName>
</protein>
<dbReference type="InterPro" id="IPR011990">
    <property type="entry name" value="TPR-like_helical_dom_sf"/>
</dbReference>
<dbReference type="PANTHER" id="PTHR47926">
    <property type="entry name" value="PENTATRICOPEPTIDE REPEAT-CONTAINING PROTEIN"/>
    <property type="match status" value="1"/>
</dbReference>
<dbReference type="GO" id="GO:0003729">
    <property type="term" value="F:mRNA binding"/>
    <property type="evidence" value="ECO:0007669"/>
    <property type="project" value="UniProtKB-ARBA"/>
</dbReference>
<dbReference type="InterPro" id="IPR002885">
    <property type="entry name" value="PPR_rpt"/>
</dbReference>
<dbReference type="InParanoid" id="A0A200QVE9"/>
<dbReference type="OMA" id="GEWIDHY"/>
<dbReference type="Pfam" id="PF13041">
    <property type="entry name" value="PPR_2"/>
    <property type="match status" value="2"/>
</dbReference>
<dbReference type="Pfam" id="PF01535">
    <property type="entry name" value="PPR"/>
    <property type="match status" value="4"/>
</dbReference>
<dbReference type="Pfam" id="PF13812">
    <property type="entry name" value="PPR_3"/>
    <property type="match status" value="1"/>
</dbReference>
<evidence type="ECO:0000313" key="4">
    <source>
        <dbReference type="Proteomes" id="UP000195402"/>
    </source>
</evidence>
<dbReference type="EMBL" id="MVGT01001043">
    <property type="protein sequence ID" value="OVA14448.1"/>
    <property type="molecule type" value="Genomic_DNA"/>
</dbReference>
<accession>A0A200QVE9</accession>
<sequence>MPPQSRYVNLSSSHIIKTLSYQIKPNLSQLPPTVPTAKYPFLNHLLVLHKCKNNDQLNQIHAQMISTGLINNPLLSTKLVASFASNPLPGTTCVARSIADQIDGIDTYTWNTIIRGYLEGKNPKEAILVYAHMRKKGLKVDSYTLQFVTKACGLLPGVVEGEEIHGQILKMGFVSEIITVTSLLQMYGLFDNLKSARQVFEETPQRDIVLWNALVALYVQRDYTHMALLVSRSMVNENVRPNEVTAVSILMACSCLRSLREGKQVHSYMLKNLANLDLIVYNSLIGMYSKCHCLFSARRVFERMPIRNVVSWTTMINAYSDYNYMDEALALFRKMDSENVKPDEITMLGVVSMCSKIGSFEFAEWIDDYVRQKGFKEDSVCMANALMDMHAKCGNIKKACEIFDLQEEKTVVSWTTLIQGLAIHGHGLPALTRFCQMLREGLKPDECVFLSVLSACNHTGLVDEGRKFFRSMVEDHEMTPWMEHYGCMVDLLCRAGLVTEAFEFMEGMPVSPDVIMWRMLVGACRNQGNIGLANRIMNRLLELEPEDGGNYILLSNLYATIGEWDNVKRVRKEMEIRGISKSDPGSSFIEVN</sequence>
<dbReference type="Gene3D" id="1.25.40.10">
    <property type="entry name" value="Tetratricopeptide repeat domain"/>
    <property type="match status" value="4"/>
</dbReference>
<proteinExistence type="predicted"/>
<dbReference type="PROSITE" id="PS51375">
    <property type="entry name" value="PPR"/>
    <property type="match status" value="4"/>
</dbReference>
<dbReference type="FunFam" id="1.25.40.10:FF:000090">
    <property type="entry name" value="Pentatricopeptide repeat-containing protein, chloroplastic"/>
    <property type="match status" value="1"/>
</dbReference>
<dbReference type="InterPro" id="IPR046848">
    <property type="entry name" value="E_motif"/>
</dbReference>
<feature type="repeat" description="PPR" evidence="2">
    <location>
        <begin position="207"/>
        <end position="241"/>
    </location>
</feature>
<comment type="caution">
    <text evidence="3">The sequence shown here is derived from an EMBL/GenBank/DDBJ whole genome shotgun (WGS) entry which is preliminary data.</text>
</comment>
<dbReference type="Proteomes" id="UP000195402">
    <property type="component" value="Unassembled WGS sequence"/>
</dbReference>
<feature type="repeat" description="PPR" evidence="2">
    <location>
        <begin position="410"/>
        <end position="444"/>
    </location>
</feature>
<gene>
    <name evidence="3" type="ORF">BVC80_1365g3</name>
</gene>
<evidence type="ECO:0000256" key="1">
    <source>
        <dbReference type="ARBA" id="ARBA00022737"/>
    </source>
</evidence>